<gene>
    <name evidence="1" type="ORF">BGZ97_011563</name>
</gene>
<evidence type="ECO:0000313" key="2">
    <source>
        <dbReference type="Proteomes" id="UP000823405"/>
    </source>
</evidence>
<dbReference type="OrthoDB" id="2376471at2759"/>
<evidence type="ECO:0000313" key="1">
    <source>
        <dbReference type="EMBL" id="KAG0311907.1"/>
    </source>
</evidence>
<organism evidence="1 2">
    <name type="scientific">Linnemannia gamsii</name>
    <dbReference type="NCBI Taxonomy" id="64522"/>
    <lineage>
        <taxon>Eukaryota</taxon>
        <taxon>Fungi</taxon>
        <taxon>Fungi incertae sedis</taxon>
        <taxon>Mucoromycota</taxon>
        <taxon>Mortierellomycotina</taxon>
        <taxon>Mortierellomycetes</taxon>
        <taxon>Mortierellales</taxon>
        <taxon>Mortierellaceae</taxon>
        <taxon>Linnemannia</taxon>
    </lineage>
</organism>
<comment type="caution">
    <text evidence="1">The sequence shown here is derived from an EMBL/GenBank/DDBJ whole genome shotgun (WGS) entry which is preliminary data.</text>
</comment>
<sequence length="333" mass="36849">MGVSGLSAWIKEASNGTEEDLTKRACHVDFAAMFFALLNSRAFYDTITFEAKQARRQFSSTIPAKHLLSPFGSVASSDTSGTSTPTGSAMDYCRSIHSDLQYKSFVSRIRELLVQKSTGDNHTDLIIRIVTVISNEGRAKVKDHFGDIKNIPSPEAIALYNTIATDASNVGIAAVLYQSPNGEFMSDQTNQKTFSNQKLAEWKETFLRFKINIVYRSSIPNIIPDILSRAFPESVLNDDHHKQVAQGMASQSSKAMKEFLMVMSISHSNESVQLSPHTGSDDATLRDLQIQSNVSFAQTMMDGTKYLVPSPDKREALFTEVHAFGHYGHHAII</sequence>
<name>A0A9P6R7T7_9FUNG</name>
<accession>A0A9P6R7T7</accession>
<protein>
    <submittedName>
        <fullName evidence="1">Uncharacterized protein</fullName>
    </submittedName>
</protein>
<keyword evidence="2" id="KW-1185">Reference proteome</keyword>
<reference evidence="1" key="1">
    <citation type="journal article" date="2020" name="Fungal Divers.">
        <title>Resolving the Mortierellaceae phylogeny through synthesis of multi-gene phylogenetics and phylogenomics.</title>
        <authorList>
            <person name="Vandepol N."/>
            <person name="Liber J."/>
            <person name="Desiro A."/>
            <person name="Na H."/>
            <person name="Kennedy M."/>
            <person name="Barry K."/>
            <person name="Grigoriev I.V."/>
            <person name="Miller A.N."/>
            <person name="O'Donnell K."/>
            <person name="Stajich J.E."/>
            <person name="Bonito G."/>
        </authorList>
    </citation>
    <scope>NUCLEOTIDE SEQUENCE</scope>
    <source>
        <strain evidence="1">NVP60</strain>
    </source>
</reference>
<dbReference type="Proteomes" id="UP000823405">
    <property type="component" value="Unassembled WGS sequence"/>
</dbReference>
<dbReference type="AlphaFoldDB" id="A0A9P6R7T7"/>
<proteinExistence type="predicted"/>
<dbReference type="EMBL" id="JAAAIN010000664">
    <property type="protein sequence ID" value="KAG0311907.1"/>
    <property type="molecule type" value="Genomic_DNA"/>
</dbReference>